<keyword evidence="5" id="KW-1185">Reference proteome</keyword>
<keyword evidence="1" id="KW-0808">Transferase</keyword>
<dbReference type="CDD" id="cd04301">
    <property type="entry name" value="NAT_SF"/>
    <property type="match status" value="1"/>
</dbReference>
<dbReference type="Pfam" id="PF00583">
    <property type="entry name" value="Acetyltransf_1"/>
    <property type="match status" value="1"/>
</dbReference>
<gene>
    <name evidence="4" type="ORF">Q5H94_12475</name>
</gene>
<dbReference type="PANTHER" id="PTHR43420">
    <property type="entry name" value="ACETYLTRANSFERASE"/>
    <property type="match status" value="1"/>
</dbReference>
<evidence type="ECO:0000259" key="3">
    <source>
        <dbReference type="PROSITE" id="PS51186"/>
    </source>
</evidence>
<evidence type="ECO:0000313" key="4">
    <source>
        <dbReference type="EMBL" id="MDO7843141.1"/>
    </source>
</evidence>
<dbReference type="PANTHER" id="PTHR43420:SF44">
    <property type="entry name" value="ACETYLTRANSFERASE YPEA"/>
    <property type="match status" value="1"/>
</dbReference>
<dbReference type="InterPro" id="IPR000182">
    <property type="entry name" value="GNAT_dom"/>
</dbReference>
<dbReference type="PROSITE" id="PS51186">
    <property type="entry name" value="GNAT"/>
    <property type="match status" value="1"/>
</dbReference>
<dbReference type="Gene3D" id="3.40.630.30">
    <property type="match status" value="1"/>
</dbReference>
<dbReference type="EMBL" id="JAUQSZ010000008">
    <property type="protein sequence ID" value="MDO7843141.1"/>
    <property type="molecule type" value="Genomic_DNA"/>
</dbReference>
<comment type="caution">
    <text evidence="4">The sequence shown here is derived from an EMBL/GenBank/DDBJ whole genome shotgun (WGS) entry which is preliminary data.</text>
</comment>
<dbReference type="InterPro" id="IPR016181">
    <property type="entry name" value="Acyl_CoA_acyltransferase"/>
</dbReference>
<name>A0ABT9A2C3_9SPHN</name>
<dbReference type="RefSeq" id="WP_304561597.1">
    <property type="nucleotide sequence ID" value="NZ_JAUQSZ010000008.1"/>
</dbReference>
<dbReference type="InterPro" id="IPR050680">
    <property type="entry name" value="YpeA/RimI_acetyltransf"/>
</dbReference>
<feature type="domain" description="N-acetyltransferase" evidence="3">
    <location>
        <begin position="19"/>
        <end position="172"/>
    </location>
</feature>
<reference evidence="4" key="1">
    <citation type="submission" date="2023-07" db="EMBL/GenBank/DDBJ databases">
        <authorList>
            <person name="Kim M.K."/>
        </authorList>
    </citation>
    <scope>NUCLEOTIDE SEQUENCE</scope>
    <source>
        <strain evidence="4">CA1-15</strain>
    </source>
</reference>
<protein>
    <submittedName>
        <fullName evidence="4">GNAT family N-acetyltransferase</fullName>
    </submittedName>
</protein>
<evidence type="ECO:0000313" key="5">
    <source>
        <dbReference type="Proteomes" id="UP001176468"/>
    </source>
</evidence>
<dbReference type="SUPFAM" id="SSF55729">
    <property type="entry name" value="Acyl-CoA N-acyltransferases (Nat)"/>
    <property type="match status" value="1"/>
</dbReference>
<organism evidence="4 5">
    <name type="scientific">Sphingomonas immobilis</name>
    <dbReference type="NCBI Taxonomy" id="3063997"/>
    <lineage>
        <taxon>Bacteria</taxon>
        <taxon>Pseudomonadati</taxon>
        <taxon>Pseudomonadota</taxon>
        <taxon>Alphaproteobacteria</taxon>
        <taxon>Sphingomonadales</taxon>
        <taxon>Sphingomonadaceae</taxon>
        <taxon>Sphingomonas</taxon>
    </lineage>
</organism>
<proteinExistence type="predicted"/>
<dbReference type="Proteomes" id="UP001176468">
    <property type="component" value="Unassembled WGS sequence"/>
</dbReference>
<accession>A0ABT9A2C3</accession>
<evidence type="ECO:0000256" key="1">
    <source>
        <dbReference type="ARBA" id="ARBA00022679"/>
    </source>
</evidence>
<sequence length="174" mass="19333">MRRLLPAPGLARALAALGLVLRPEAKRDLPFLKTLYASTRARELALMLNWNADQRAAFVAQQFEAQRTHYRSQFSKASFHVIEREGVPIGRLYLDRRETAIHIVDIALLPEVRRQGLGTALLGEIIDVAGAAGLGVSLSVTTDNPARHLYDRSGFVEIGSDDVYVEMLRPRDVS</sequence>
<evidence type="ECO:0000256" key="2">
    <source>
        <dbReference type="ARBA" id="ARBA00023315"/>
    </source>
</evidence>
<keyword evidence="2" id="KW-0012">Acyltransferase</keyword>